<organism evidence="2 3">
    <name type="scientific">Pajaroellobacter abortibovis</name>
    <dbReference type="NCBI Taxonomy" id="1882918"/>
    <lineage>
        <taxon>Bacteria</taxon>
        <taxon>Pseudomonadati</taxon>
        <taxon>Myxococcota</taxon>
        <taxon>Polyangia</taxon>
        <taxon>Polyangiales</taxon>
        <taxon>Polyangiaceae</taxon>
    </lineage>
</organism>
<dbReference type="PANTHER" id="PTHR42867:SF1">
    <property type="entry name" value="MEMBRANE PROTEIN-RELATED"/>
    <property type="match status" value="1"/>
</dbReference>
<dbReference type="Proteomes" id="UP000185544">
    <property type="component" value="Chromosome"/>
</dbReference>
<sequence>MDQPTLDSIGIQTNTSQERERHIRSYVGGQAVIEGVMMRTPLSMTVAVRREDGTILVRSRWAPIPHEAWLKWPFVRGISSLVDSLRLGGEAIRFSAEEWEKRLASLSTSAVLTWRVGKLSLWTWWKAFLITSFPFLLPNEEGNSSPLVSVSAANIAQTMHSMETERASSAKGSSGAASMLIVGILLLWVALPQMIAAGFNTALRLQVPLQSLAFQALTGGVKLSLLIGYLLFLRRVADVRRLFQYHGAEHKSIYTYEAGEPLKVQYARGKTTLHPRCGTTFMVMVVLVSVVVFTAVGGLLPRIHTGYALLDHFLFFLEKLPFLPLIVAITFEIQRLFVKLSAISWLRFVLFPGLLTQKMTTMEPEDDQLEVALVALREALLSDKKWSALGVEVTLYEASTLCTSA</sequence>
<dbReference type="RefSeq" id="WP_075276210.1">
    <property type="nucleotide sequence ID" value="NZ_CP016908.1"/>
</dbReference>
<accession>A0A1L6MVI9</accession>
<name>A0A1L6MVI9_9BACT</name>
<dbReference type="KEGG" id="pabo:BCY86_01860"/>
<evidence type="ECO:0008006" key="4">
    <source>
        <dbReference type="Google" id="ProtNLM"/>
    </source>
</evidence>
<evidence type="ECO:0000256" key="1">
    <source>
        <dbReference type="SAM" id="Phobius"/>
    </source>
</evidence>
<dbReference type="Pfam" id="PF07136">
    <property type="entry name" value="DUF1385"/>
    <property type="match status" value="1"/>
</dbReference>
<dbReference type="STRING" id="1882918.BCY86_01860"/>
<feature type="transmembrane region" description="Helical" evidence="1">
    <location>
        <begin position="176"/>
        <end position="200"/>
    </location>
</feature>
<keyword evidence="1" id="KW-1133">Transmembrane helix</keyword>
<evidence type="ECO:0000313" key="3">
    <source>
        <dbReference type="Proteomes" id="UP000185544"/>
    </source>
</evidence>
<feature type="transmembrane region" description="Helical" evidence="1">
    <location>
        <begin position="320"/>
        <end position="338"/>
    </location>
</feature>
<dbReference type="EMBL" id="CP016908">
    <property type="protein sequence ID" value="APR99563.1"/>
    <property type="molecule type" value="Genomic_DNA"/>
</dbReference>
<feature type="transmembrane region" description="Helical" evidence="1">
    <location>
        <begin position="278"/>
        <end position="300"/>
    </location>
</feature>
<gene>
    <name evidence="2" type="ORF">BCY86_01860</name>
</gene>
<dbReference type="OrthoDB" id="9784805at2"/>
<keyword evidence="1" id="KW-0812">Transmembrane</keyword>
<evidence type="ECO:0000313" key="2">
    <source>
        <dbReference type="EMBL" id="APR99563.1"/>
    </source>
</evidence>
<feature type="transmembrane region" description="Helical" evidence="1">
    <location>
        <begin position="212"/>
        <end position="232"/>
    </location>
</feature>
<keyword evidence="3" id="KW-1185">Reference proteome</keyword>
<dbReference type="InterPro" id="IPR010787">
    <property type="entry name" value="DUF1385"/>
</dbReference>
<dbReference type="PANTHER" id="PTHR42867">
    <property type="entry name" value="MEMBRANE PROTEIN-RELATED"/>
    <property type="match status" value="1"/>
</dbReference>
<protein>
    <recommendedName>
        <fullName evidence="4">Metal-dependent enzyme</fullName>
    </recommendedName>
</protein>
<proteinExistence type="predicted"/>
<keyword evidence="1" id="KW-0472">Membrane</keyword>
<reference evidence="2 3" key="1">
    <citation type="submission" date="2016-08" db="EMBL/GenBank/DDBJ databases">
        <title>Identification and validation of antigenic proteins from Pajaroellobacter abortibovis using de-novo genome sequence assembly and reverse vaccinology.</title>
        <authorList>
            <person name="Welly B.T."/>
            <person name="Miller M.R."/>
            <person name="Stott J.L."/>
            <person name="Blanchard M.T."/>
            <person name="Islas-Trejo A.D."/>
            <person name="O'Rourke S.M."/>
            <person name="Young A.E."/>
            <person name="Medrano J.F."/>
            <person name="Van Eenennaam A.L."/>
        </authorList>
    </citation>
    <scope>NUCLEOTIDE SEQUENCE [LARGE SCALE GENOMIC DNA]</scope>
    <source>
        <strain evidence="2 3">BTF92-0548A/99-0131</strain>
    </source>
</reference>
<dbReference type="AlphaFoldDB" id="A0A1L6MVI9"/>